<evidence type="ECO:0000313" key="1">
    <source>
        <dbReference type="EMBL" id="EMJ5135668.1"/>
    </source>
</evidence>
<protein>
    <submittedName>
        <fullName evidence="1">Uncharacterized protein</fullName>
    </submittedName>
</protein>
<dbReference type="AlphaFoldDB" id="A0AAI9DEX6"/>
<organism evidence="1">
    <name type="scientific">Providencia stuartii</name>
    <dbReference type="NCBI Taxonomy" id="588"/>
    <lineage>
        <taxon>Bacteria</taxon>
        <taxon>Pseudomonadati</taxon>
        <taxon>Pseudomonadota</taxon>
        <taxon>Gammaproteobacteria</taxon>
        <taxon>Enterobacterales</taxon>
        <taxon>Morganellaceae</taxon>
        <taxon>Providencia</taxon>
    </lineage>
</organism>
<comment type="caution">
    <text evidence="1">The sequence shown here is derived from an EMBL/GenBank/DDBJ whole genome shotgun (WGS) entry which is preliminary data.</text>
</comment>
<proteinExistence type="predicted"/>
<name>A0AAI9DEX6_PROST</name>
<gene>
    <name evidence="1" type="ORF">RG298_003428</name>
</gene>
<dbReference type="EMBL" id="ABMABF030000013">
    <property type="protein sequence ID" value="EMJ5135668.1"/>
    <property type="molecule type" value="Genomic_DNA"/>
</dbReference>
<sequence>MFQLADRWGEPDPRKIAQLPADIITHWQAFFMPEQENITKTQQTTASIASVRTDIESQCHDVMRAING</sequence>
<reference evidence="1" key="1">
    <citation type="submission" date="2024-02" db="EMBL/GenBank/DDBJ databases">
        <authorList>
            <consortium name="Clinical and Environmental Microbiology Branch: Whole genome sequencing antimicrobial resistance pathogens in the healthcare setting"/>
        </authorList>
    </citation>
    <scope>NUCLEOTIDE SEQUENCE</scope>
    <source>
        <strain evidence="1">2021GO-0154</strain>
    </source>
</reference>
<accession>A0AAI9DEX6</accession>